<proteinExistence type="predicted"/>
<dbReference type="Proteomes" id="UP000016924">
    <property type="component" value="Unassembled WGS sequence"/>
</dbReference>
<dbReference type="AlphaFoldDB" id="R7YJQ5"/>
<sequence length="144" mass="16318">MAEVIPSNDPAFPIDARPTSDGRFAIDVYCDDNGYQTGALPFHPECFLIFVKALANACGDATITRFEDVDLGRLFECLSPTREMWLNCLTLDYGELMEKSKREQHFYIKPGMERDVTNPVDMPGLREVFERATKPQGFSDISDR</sequence>
<reference evidence="2" key="1">
    <citation type="submission" date="2012-06" db="EMBL/GenBank/DDBJ databases">
        <title>The genome sequence of Coniosporium apollinis CBS 100218.</title>
        <authorList>
            <consortium name="The Broad Institute Genome Sequencing Platform"/>
            <person name="Cuomo C."/>
            <person name="Gorbushina A."/>
            <person name="Noack S."/>
            <person name="Walker B."/>
            <person name="Young S.K."/>
            <person name="Zeng Q."/>
            <person name="Gargeya S."/>
            <person name="Fitzgerald M."/>
            <person name="Haas B."/>
            <person name="Abouelleil A."/>
            <person name="Alvarado L."/>
            <person name="Arachchi H.M."/>
            <person name="Berlin A.M."/>
            <person name="Chapman S.B."/>
            <person name="Goldberg J."/>
            <person name="Griggs A."/>
            <person name="Gujja S."/>
            <person name="Hansen M."/>
            <person name="Howarth C."/>
            <person name="Imamovic A."/>
            <person name="Larimer J."/>
            <person name="McCowan C."/>
            <person name="Montmayeur A."/>
            <person name="Murphy C."/>
            <person name="Neiman D."/>
            <person name="Pearson M."/>
            <person name="Priest M."/>
            <person name="Roberts A."/>
            <person name="Saif S."/>
            <person name="Shea T."/>
            <person name="Sisk P."/>
            <person name="Sykes S."/>
            <person name="Wortman J."/>
            <person name="Nusbaum C."/>
            <person name="Birren B."/>
        </authorList>
    </citation>
    <scope>NUCLEOTIDE SEQUENCE [LARGE SCALE GENOMIC DNA]</scope>
    <source>
        <strain evidence="2">CBS 100218</strain>
    </source>
</reference>
<name>R7YJQ5_CONA1</name>
<evidence type="ECO:0000313" key="2">
    <source>
        <dbReference type="Proteomes" id="UP000016924"/>
    </source>
</evidence>
<keyword evidence="2" id="KW-1185">Reference proteome</keyword>
<dbReference type="HOGENOM" id="CLU_1796356_0_0_1"/>
<protein>
    <submittedName>
        <fullName evidence="1">Uncharacterized protein</fullName>
    </submittedName>
</protein>
<organism evidence="1 2">
    <name type="scientific">Coniosporium apollinis (strain CBS 100218)</name>
    <name type="common">Rock-inhabiting black yeast</name>
    <dbReference type="NCBI Taxonomy" id="1168221"/>
    <lineage>
        <taxon>Eukaryota</taxon>
        <taxon>Fungi</taxon>
        <taxon>Dikarya</taxon>
        <taxon>Ascomycota</taxon>
        <taxon>Pezizomycotina</taxon>
        <taxon>Dothideomycetes</taxon>
        <taxon>Dothideomycetes incertae sedis</taxon>
        <taxon>Coniosporium</taxon>
    </lineage>
</organism>
<dbReference type="RefSeq" id="XP_007777410.1">
    <property type="nucleotide sequence ID" value="XM_007779220.1"/>
</dbReference>
<dbReference type="GeneID" id="19898623"/>
<dbReference type="EMBL" id="JH767557">
    <property type="protein sequence ID" value="EON62093.1"/>
    <property type="molecule type" value="Genomic_DNA"/>
</dbReference>
<accession>R7YJQ5</accession>
<gene>
    <name evidence="1" type="ORF">W97_01312</name>
</gene>
<dbReference type="OrthoDB" id="9984533at2759"/>
<evidence type="ECO:0000313" key="1">
    <source>
        <dbReference type="EMBL" id="EON62093.1"/>
    </source>
</evidence>